<feature type="transmembrane region" description="Helical" evidence="1">
    <location>
        <begin position="164"/>
        <end position="185"/>
    </location>
</feature>
<dbReference type="Proteomes" id="UP000054549">
    <property type="component" value="Unassembled WGS sequence"/>
</dbReference>
<dbReference type="OrthoDB" id="3192156at2759"/>
<evidence type="ECO:0000313" key="2">
    <source>
        <dbReference type="EMBL" id="KIL68505.1"/>
    </source>
</evidence>
<evidence type="ECO:0000256" key="1">
    <source>
        <dbReference type="SAM" id="Phobius"/>
    </source>
</evidence>
<dbReference type="HOGENOM" id="CLU_850445_0_0_1"/>
<keyword evidence="1" id="KW-0812">Transmembrane</keyword>
<dbReference type="EMBL" id="KN818228">
    <property type="protein sequence ID" value="KIL68505.1"/>
    <property type="molecule type" value="Genomic_DNA"/>
</dbReference>
<keyword evidence="1" id="KW-1133">Transmembrane helix</keyword>
<keyword evidence="3" id="KW-1185">Reference proteome</keyword>
<proteinExistence type="predicted"/>
<feature type="transmembrane region" description="Helical" evidence="1">
    <location>
        <begin position="95"/>
        <end position="118"/>
    </location>
</feature>
<gene>
    <name evidence="2" type="ORF">M378DRAFT_71327</name>
</gene>
<feature type="transmembrane region" description="Helical" evidence="1">
    <location>
        <begin position="20"/>
        <end position="42"/>
    </location>
</feature>
<dbReference type="AlphaFoldDB" id="A0A0C2SYD7"/>
<reference evidence="2 3" key="1">
    <citation type="submission" date="2014-04" db="EMBL/GenBank/DDBJ databases">
        <title>Evolutionary Origins and Diversification of the Mycorrhizal Mutualists.</title>
        <authorList>
            <consortium name="DOE Joint Genome Institute"/>
            <consortium name="Mycorrhizal Genomics Consortium"/>
            <person name="Kohler A."/>
            <person name="Kuo A."/>
            <person name="Nagy L.G."/>
            <person name="Floudas D."/>
            <person name="Copeland A."/>
            <person name="Barry K.W."/>
            <person name="Cichocki N."/>
            <person name="Veneault-Fourrey C."/>
            <person name="LaButti K."/>
            <person name="Lindquist E.A."/>
            <person name="Lipzen A."/>
            <person name="Lundell T."/>
            <person name="Morin E."/>
            <person name="Murat C."/>
            <person name="Riley R."/>
            <person name="Ohm R."/>
            <person name="Sun H."/>
            <person name="Tunlid A."/>
            <person name="Henrissat B."/>
            <person name="Grigoriev I.V."/>
            <person name="Hibbett D.S."/>
            <person name="Martin F."/>
        </authorList>
    </citation>
    <scope>NUCLEOTIDE SEQUENCE [LARGE SCALE GENOMIC DNA]</scope>
    <source>
        <strain evidence="2 3">Koide BX008</strain>
    </source>
</reference>
<dbReference type="InParanoid" id="A0A0C2SYD7"/>
<dbReference type="STRING" id="946122.A0A0C2SYD7"/>
<protein>
    <submittedName>
        <fullName evidence="2">Uncharacterized protein</fullName>
    </submittedName>
</protein>
<name>A0A0C2SYD7_AMAMK</name>
<keyword evidence="1" id="KW-0472">Membrane</keyword>
<accession>A0A0C2SYD7</accession>
<evidence type="ECO:0000313" key="3">
    <source>
        <dbReference type="Proteomes" id="UP000054549"/>
    </source>
</evidence>
<organism evidence="2 3">
    <name type="scientific">Amanita muscaria (strain Koide BX008)</name>
    <dbReference type="NCBI Taxonomy" id="946122"/>
    <lineage>
        <taxon>Eukaryota</taxon>
        <taxon>Fungi</taxon>
        <taxon>Dikarya</taxon>
        <taxon>Basidiomycota</taxon>
        <taxon>Agaricomycotina</taxon>
        <taxon>Agaricomycetes</taxon>
        <taxon>Agaricomycetidae</taxon>
        <taxon>Agaricales</taxon>
        <taxon>Pluteineae</taxon>
        <taxon>Amanitaceae</taxon>
        <taxon>Amanita</taxon>
    </lineage>
</organism>
<sequence length="301" mass="33141">MSVASIVDLYRYILQPIAPFSFIGLQVAPLDLLGVIRLCVAMRQLREEQHRRHLAKSNRGPSEDPSFVRNVTATLLVIYGGEALTAPYLGYPPSFMLSGTFPMICTIIQALVDFMPVVPTPAVSSELPLALLDGFTRAYLLCNFIPPIVTTHTSLLLAHSPWALLLTSLITANGGFFLVNLFSFLEPTSLAVQTPPEIQPYGWTAADIWCAPVVTGLYALLTHAQPFWADLHNTLYELLGMTVDGKQPLPVDPEVARATCAVFLALLFTGRTARRFGFINIASVSSKLMYCLKVNNFKRII</sequence>